<dbReference type="PANTHER" id="PTHR42902:SF1">
    <property type="entry name" value="MALATE SYNTHASE 1-RELATED"/>
    <property type="match status" value="1"/>
</dbReference>
<dbReference type="Gene3D" id="3.20.20.360">
    <property type="entry name" value="Malate synthase, domain 3"/>
    <property type="match status" value="1"/>
</dbReference>
<dbReference type="PROSITE" id="PS00510">
    <property type="entry name" value="MALATE_SYNTHASE"/>
    <property type="match status" value="1"/>
</dbReference>
<keyword evidence="4 9" id="KW-0329">Glyoxylate bypass</keyword>
<dbReference type="AlphaFoldDB" id="A0A9D4YW27"/>
<feature type="active site" description="Proton acceptor" evidence="8">
    <location>
        <position position="163"/>
    </location>
</feature>
<evidence type="ECO:0000256" key="9">
    <source>
        <dbReference type="RuleBase" id="RU000555"/>
    </source>
</evidence>
<dbReference type="Pfam" id="PF20656">
    <property type="entry name" value="MS_N"/>
    <property type="match status" value="1"/>
</dbReference>
<dbReference type="InterPro" id="IPR011076">
    <property type="entry name" value="Malate_synth_sf"/>
</dbReference>
<dbReference type="EC" id="2.3.3.9" evidence="3 9"/>
<feature type="domain" description="Malate synthase C-terminal" evidence="12">
    <location>
        <begin position="411"/>
        <end position="527"/>
    </location>
</feature>
<feature type="active site" description="Proton donor" evidence="8">
    <location>
        <position position="444"/>
    </location>
</feature>
<dbReference type="FunFam" id="3.20.20.360:FF:000001">
    <property type="entry name" value="Malate synthase"/>
    <property type="match status" value="1"/>
</dbReference>
<dbReference type="Pfam" id="PF01274">
    <property type="entry name" value="MS_TIM-barrel"/>
    <property type="match status" value="1"/>
</dbReference>
<dbReference type="SUPFAM" id="SSF51645">
    <property type="entry name" value="Malate synthase G"/>
    <property type="match status" value="1"/>
</dbReference>
<dbReference type="InterPro" id="IPR006252">
    <property type="entry name" value="Malate_synthA"/>
</dbReference>
<feature type="domain" description="Malate synthase TIM barrel" evidence="10">
    <location>
        <begin position="160"/>
        <end position="404"/>
    </location>
</feature>
<dbReference type="OrthoDB" id="504432at2759"/>
<organism evidence="13 14">
    <name type="scientific">Chlorella vulgaris</name>
    <name type="common">Green alga</name>
    <dbReference type="NCBI Taxonomy" id="3077"/>
    <lineage>
        <taxon>Eukaryota</taxon>
        <taxon>Viridiplantae</taxon>
        <taxon>Chlorophyta</taxon>
        <taxon>core chlorophytes</taxon>
        <taxon>Trebouxiophyceae</taxon>
        <taxon>Chlorellales</taxon>
        <taxon>Chlorellaceae</taxon>
        <taxon>Chlorella clade</taxon>
        <taxon>Chlorella</taxon>
    </lineage>
</organism>
<evidence type="ECO:0000256" key="5">
    <source>
        <dbReference type="ARBA" id="ARBA00022532"/>
    </source>
</evidence>
<reference evidence="13" key="1">
    <citation type="journal article" date="2019" name="Plant J.">
        <title>Chlorella vulgaris genome assembly and annotation reveals the molecular basis for metabolic acclimation to high light conditions.</title>
        <authorList>
            <person name="Cecchin M."/>
            <person name="Marcolungo L."/>
            <person name="Rossato M."/>
            <person name="Girolomoni L."/>
            <person name="Cosentino E."/>
            <person name="Cuine S."/>
            <person name="Li-Beisson Y."/>
            <person name="Delledonne M."/>
            <person name="Ballottari M."/>
        </authorList>
    </citation>
    <scope>NUCLEOTIDE SEQUENCE</scope>
    <source>
        <strain evidence="13">211/11P</strain>
    </source>
</reference>
<dbReference type="InterPro" id="IPR044856">
    <property type="entry name" value="Malate_synth_C_sf"/>
</dbReference>
<dbReference type="InterPro" id="IPR048355">
    <property type="entry name" value="MS_C"/>
</dbReference>
<dbReference type="Pfam" id="PF20659">
    <property type="entry name" value="MS_C"/>
    <property type="match status" value="1"/>
</dbReference>
<dbReference type="GO" id="GO:0006099">
    <property type="term" value="P:tricarboxylic acid cycle"/>
    <property type="evidence" value="ECO:0007669"/>
    <property type="project" value="UniProtKB-KW"/>
</dbReference>
<evidence type="ECO:0000256" key="6">
    <source>
        <dbReference type="ARBA" id="ARBA00022679"/>
    </source>
</evidence>
<keyword evidence="5 9" id="KW-0816">Tricarboxylic acid cycle</keyword>
<evidence type="ECO:0000259" key="10">
    <source>
        <dbReference type="Pfam" id="PF01274"/>
    </source>
</evidence>
<dbReference type="GO" id="GO:0006097">
    <property type="term" value="P:glyoxylate cycle"/>
    <property type="evidence" value="ECO:0007669"/>
    <property type="project" value="UniProtKB-KW"/>
</dbReference>
<dbReference type="PANTHER" id="PTHR42902">
    <property type="entry name" value="MALATE SYNTHASE"/>
    <property type="match status" value="1"/>
</dbReference>
<evidence type="ECO:0000256" key="1">
    <source>
        <dbReference type="ARBA" id="ARBA00004757"/>
    </source>
</evidence>
<dbReference type="EMBL" id="SIDB01000008">
    <property type="protein sequence ID" value="KAI3429486.1"/>
    <property type="molecule type" value="Genomic_DNA"/>
</dbReference>
<feature type="domain" description="Malate synthase N-terminal" evidence="11">
    <location>
        <begin position="8"/>
        <end position="70"/>
    </location>
</feature>
<dbReference type="Gene3D" id="1.20.1220.12">
    <property type="entry name" value="Malate synthase, domain III"/>
    <property type="match status" value="1"/>
</dbReference>
<evidence type="ECO:0000256" key="2">
    <source>
        <dbReference type="ARBA" id="ARBA00006394"/>
    </source>
</evidence>
<dbReference type="InterPro" id="IPR046363">
    <property type="entry name" value="MS_N_TIM-barrel_dom"/>
</dbReference>
<protein>
    <recommendedName>
        <fullName evidence="3 9">Malate synthase</fullName>
        <ecNumber evidence="3 9">2.3.3.9</ecNumber>
    </recommendedName>
</protein>
<comment type="pathway">
    <text evidence="1 9">Carbohydrate metabolism; glyoxylate cycle; (S)-malate from isocitrate: step 2/2.</text>
</comment>
<reference evidence="13" key="2">
    <citation type="submission" date="2020-11" db="EMBL/GenBank/DDBJ databases">
        <authorList>
            <person name="Cecchin M."/>
            <person name="Marcolungo L."/>
            <person name="Rossato M."/>
            <person name="Girolomoni L."/>
            <person name="Cosentino E."/>
            <person name="Cuine S."/>
            <person name="Li-Beisson Y."/>
            <person name="Delledonne M."/>
            <person name="Ballottari M."/>
        </authorList>
    </citation>
    <scope>NUCLEOTIDE SEQUENCE</scope>
    <source>
        <strain evidence="13">211/11P</strain>
        <tissue evidence="13">Whole cell</tissue>
    </source>
</reference>
<dbReference type="PIRSF" id="PIRSF001363">
    <property type="entry name" value="Malate_synth"/>
    <property type="match status" value="1"/>
</dbReference>
<evidence type="ECO:0000259" key="11">
    <source>
        <dbReference type="Pfam" id="PF20656"/>
    </source>
</evidence>
<comment type="catalytic activity">
    <reaction evidence="7 9">
        <text>glyoxylate + acetyl-CoA + H2O = (S)-malate + CoA + H(+)</text>
        <dbReference type="Rhea" id="RHEA:18181"/>
        <dbReference type="ChEBI" id="CHEBI:15377"/>
        <dbReference type="ChEBI" id="CHEBI:15378"/>
        <dbReference type="ChEBI" id="CHEBI:15589"/>
        <dbReference type="ChEBI" id="CHEBI:36655"/>
        <dbReference type="ChEBI" id="CHEBI:57287"/>
        <dbReference type="ChEBI" id="CHEBI:57288"/>
        <dbReference type="EC" id="2.3.3.9"/>
    </reaction>
</comment>
<dbReference type="InterPro" id="IPR019830">
    <property type="entry name" value="Malate_synthase_CS"/>
</dbReference>
<evidence type="ECO:0000256" key="8">
    <source>
        <dbReference type="PIRSR" id="PIRSR001363-1"/>
    </source>
</evidence>
<dbReference type="CDD" id="cd00727">
    <property type="entry name" value="malate_synt_A"/>
    <property type="match status" value="1"/>
</dbReference>
<comment type="similarity">
    <text evidence="2 9">Belongs to the malate synthase family.</text>
</comment>
<comment type="caution">
    <text evidence="13">The sequence shown here is derived from an EMBL/GenBank/DDBJ whole genome shotgun (WGS) entry which is preliminary data.</text>
</comment>
<sequence>MKPHVIGGVTIKAPMRPEYNTILTPEALEFVAHLSRCYAPRVEELLARRREVQARYDAGAKPDFLPETRHVREGSWRVAPLPADLQDRRVEITGPTDRKMVINALNSGANVYMPDFEDSNCPTWRNLIEGQINLHDAVRRTISLSAGGKTYRLNDKVAVMLVRPRGWHLWEKHVAVNGAPVPGGLFDFALYFFHNARELAARGSGPYFYLPKMQSHLECRLWNEVFVEAQRVLGIPNGTIKATCLIETLPAAFEMDEFLYELRDHSAGLNCGRWDYMFSFIKTLRNDPTRIFPDRGLVGMDQPFLRAYTQLVIQTCHKRGVHAIGGMSAIIPVKGDPSANEAAFAKVKADKLREVTDGHDGTWVAHPGLIPIARTVFDQHMREPNQIASKPRGDVRASQEELLKVPTGPRTVAALRNNISVSIQYLEAWLGGNGCVPLHNLMEDAATAEISRSSVWQWVRYGAVLDDGQPLTADKVCVAIQAELDSLRQQVGNARFATGRYLEAAFLFRLMVTSTELQDFLTLPAYEILVATEFGPTWGAPQPAQGARSRM</sequence>
<proteinExistence type="inferred from homology"/>
<dbReference type="InterPro" id="IPR001465">
    <property type="entry name" value="Malate_synthase_TIM"/>
</dbReference>
<gene>
    <name evidence="13" type="ORF">D9Q98_005577</name>
</gene>
<evidence type="ECO:0000256" key="4">
    <source>
        <dbReference type="ARBA" id="ARBA00022435"/>
    </source>
</evidence>
<keyword evidence="6 9" id="KW-0808">Transferase</keyword>
<dbReference type="FunFam" id="1.20.1220.12:FF:000001">
    <property type="entry name" value="Malate synthase"/>
    <property type="match status" value="1"/>
</dbReference>
<evidence type="ECO:0000259" key="12">
    <source>
        <dbReference type="Pfam" id="PF20659"/>
    </source>
</evidence>
<keyword evidence="14" id="KW-1185">Reference proteome</keyword>
<evidence type="ECO:0000256" key="3">
    <source>
        <dbReference type="ARBA" id="ARBA00012636"/>
    </source>
</evidence>
<dbReference type="GO" id="GO:0005737">
    <property type="term" value="C:cytoplasm"/>
    <property type="evidence" value="ECO:0007669"/>
    <property type="project" value="TreeGrafter"/>
</dbReference>
<evidence type="ECO:0000256" key="7">
    <source>
        <dbReference type="ARBA" id="ARBA00047918"/>
    </source>
</evidence>
<name>A0A9D4YW27_CHLVU</name>
<dbReference type="Proteomes" id="UP001055712">
    <property type="component" value="Unassembled WGS sequence"/>
</dbReference>
<dbReference type="NCBIfam" id="TIGR01344">
    <property type="entry name" value="malate_syn_A"/>
    <property type="match status" value="1"/>
</dbReference>
<evidence type="ECO:0000313" key="14">
    <source>
        <dbReference type="Proteomes" id="UP001055712"/>
    </source>
</evidence>
<accession>A0A9D4YW27</accession>
<evidence type="ECO:0000313" key="13">
    <source>
        <dbReference type="EMBL" id="KAI3429486.1"/>
    </source>
</evidence>
<dbReference type="GO" id="GO:0004474">
    <property type="term" value="F:malate synthase activity"/>
    <property type="evidence" value="ECO:0007669"/>
    <property type="project" value="UniProtKB-EC"/>
</dbReference>
<dbReference type="InterPro" id="IPR048356">
    <property type="entry name" value="MS_N"/>
</dbReference>